<evidence type="ECO:0000259" key="10">
    <source>
        <dbReference type="Pfam" id="PF07662"/>
    </source>
</evidence>
<dbReference type="Pfam" id="PF01773">
    <property type="entry name" value="Nucleos_tra2_N"/>
    <property type="match status" value="1"/>
</dbReference>
<dbReference type="Proteomes" id="UP000281553">
    <property type="component" value="Unassembled WGS sequence"/>
</dbReference>
<feature type="region of interest" description="Disordered" evidence="7">
    <location>
        <begin position="1"/>
        <end position="60"/>
    </location>
</feature>
<evidence type="ECO:0000256" key="1">
    <source>
        <dbReference type="ARBA" id="ARBA00004651"/>
    </source>
</evidence>
<feature type="transmembrane region" description="Helical" evidence="8">
    <location>
        <begin position="125"/>
        <end position="144"/>
    </location>
</feature>
<feature type="transmembrane region" description="Helical" evidence="8">
    <location>
        <begin position="513"/>
        <end position="532"/>
    </location>
</feature>
<accession>A0A3P7LTU1</accession>
<feature type="domain" description="Nucleoside transporter/FeoB GTPase Gate" evidence="11">
    <location>
        <begin position="345"/>
        <end position="442"/>
    </location>
</feature>
<feature type="compositionally biased region" description="Basic and acidic residues" evidence="7">
    <location>
        <begin position="84"/>
        <end position="99"/>
    </location>
</feature>
<feature type="transmembrane region" description="Helical" evidence="8">
    <location>
        <begin position="673"/>
        <end position="695"/>
    </location>
</feature>
<feature type="region of interest" description="Disordered" evidence="7">
    <location>
        <begin position="84"/>
        <end position="109"/>
    </location>
</feature>
<protein>
    <recommendedName>
        <fullName evidence="14">Sodium/nucleoside cotransporter</fullName>
    </recommendedName>
</protein>
<dbReference type="InterPro" id="IPR011657">
    <property type="entry name" value="CNT_C_dom"/>
</dbReference>
<evidence type="ECO:0000259" key="11">
    <source>
        <dbReference type="Pfam" id="PF07670"/>
    </source>
</evidence>
<evidence type="ECO:0000313" key="12">
    <source>
        <dbReference type="EMBL" id="VDN09631.1"/>
    </source>
</evidence>
<gene>
    <name evidence="12" type="ORF">DILT_LOCUS5462</name>
</gene>
<dbReference type="InterPro" id="IPR002668">
    <property type="entry name" value="CNT_N_dom"/>
</dbReference>
<comment type="subcellular location">
    <subcellularLocation>
        <location evidence="1">Cell membrane</location>
        <topology evidence="1">Multi-pass membrane protein</topology>
    </subcellularLocation>
</comment>
<evidence type="ECO:0000256" key="5">
    <source>
        <dbReference type="ARBA" id="ARBA00022989"/>
    </source>
</evidence>
<evidence type="ECO:0000256" key="8">
    <source>
        <dbReference type="SAM" id="Phobius"/>
    </source>
</evidence>
<keyword evidence="4 8" id="KW-0812">Transmembrane</keyword>
<feature type="transmembrane region" description="Helical" evidence="8">
    <location>
        <begin position="640"/>
        <end position="661"/>
    </location>
</feature>
<evidence type="ECO:0000256" key="2">
    <source>
        <dbReference type="ARBA" id="ARBA00009033"/>
    </source>
</evidence>
<feature type="domain" description="Concentrative nucleoside transporter C-terminal" evidence="10">
    <location>
        <begin position="447"/>
        <end position="693"/>
    </location>
</feature>
<evidence type="ECO:0008006" key="14">
    <source>
        <dbReference type="Google" id="ProtNLM"/>
    </source>
</evidence>
<feature type="transmembrane region" description="Helical" evidence="8">
    <location>
        <begin position="347"/>
        <end position="371"/>
    </location>
</feature>
<dbReference type="OrthoDB" id="6075923at2759"/>
<sequence>MSAEDKDIYASEDKDDNTDVDSEAEDTNESKEDSGDVFDIGKPMTEWTGDDFPRMKPKKPRGINVVSQAYADFRRKIFVKKKPVNKDHDDNDYDEGKESDAEEAEDDDEKYDIVMREDVCCDGSGGIFGLLLLLVLDVAYVAWSCYCKKLATEDDIRLLWLSVIVWIVILCKVFRRLARIGKQRGGCCSAFYSCRKALHRGWHGFLNLCKKPWDACWSRANGTEKEIKRKKHLVLKWIAISLMLAFVILCLIFFVILKDVRNLVSLSGIVLLLLISILISWHPGKIKWQPPLVGIFIQLLFGVLTLQTRPGYIAFQWLGDRMSEFLENSKAGSGFVFADYHCFAFDVLPVVIFFSSFISIMFHLGIISLLIDKPSVYAQKLMGTTGPETLNAIANIFVSMTESPLITRPYMHMMTNSELHAIIVNGFASVAGSVLAAYIGFGVPANHLLIACVMSAPAALAVSKIIYPETRHAPLASLSRMESIKSPYSNALEAAMVGAMESVPIVAGIASNLIAFLSIYNFFNNVLTWLGYRACMEKPLTFELLFSYILWPIAFTMGVPTEDCLKVAELIGVKSMLNEFVAFTRLGIIIKDSAIYNEWNGNSTVQYLVNGSVRLTFPNGTYHIMEYGHLYTNRAEVICTYALCGFANIGSIGIMLGAMVTMLPHRRKELSEMILGGMIGGTIACFLTGCFAGKFKDVVYQSFQLSMS</sequence>
<feature type="compositionally biased region" description="Acidic residues" evidence="7">
    <location>
        <begin position="100"/>
        <end position="109"/>
    </location>
</feature>
<organism evidence="12 13">
    <name type="scientific">Dibothriocephalus latus</name>
    <name type="common">Fish tapeworm</name>
    <name type="synonym">Diphyllobothrium latum</name>
    <dbReference type="NCBI Taxonomy" id="60516"/>
    <lineage>
        <taxon>Eukaryota</taxon>
        <taxon>Metazoa</taxon>
        <taxon>Spiralia</taxon>
        <taxon>Lophotrochozoa</taxon>
        <taxon>Platyhelminthes</taxon>
        <taxon>Cestoda</taxon>
        <taxon>Eucestoda</taxon>
        <taxon>Diphyllobothriidea</taxon>
        <taxon>Diphyllobothriidae</taxon>
        <taxon>Dibothriocephalus</taxon>
    </lineage>
</organism>
<feature type="compositionally biased region" description="Basic and acidic residues" evidence="7">
    <location>
        <begin position="1"/>
        <end position="12"/>
    </location>
</feature>
<feature type="transmembrane region" description="Helical" evidence="8">
    <location>
        <begin position="419"/>
        <end position="441"/>
    </location>
</feature>
<feature type="compositionally biased region" description="Acidic residues" evidence="7">
    <location>
        <begin position="13"/>
        <end position="27"/>
    </location>
</feature>
<dbReference type="Pfam" id="PF07662">
    <property type="entry name" value="Nucleos_tra2_C"/>
    <property type="match status" value="1"/>
</dbReference>
<keyword evidence="3" id="KW-1003">Cell membrane</keyword>
<dbReference type="AlphaFoldDB" id="A0A3P7LTU1"/>
<comment type="similarity">
    <text evidence="2">Belongs to the concentrative nucleoside transporter (CNT) (TC 2.A.41) family.</text>
</comment>
<dbReference type="PANTHER" id="PTHR10590:SF4">
    <property type="entry name" value="SOLUTE CARRIER FAMILY 28 MEMBER 3"/>
    <property type="match status" value="1"/>
</dbReference>
<dbReference type="InterPro" id="IPR011642">
    <property type="entry name" value="Gate_dom"/>
</dbReference>
<evidence type="ECO:0000256" key="4">
    <source>
        <dbReference type="ARBA" id="ARBA00022692"/>
    </source>
</evidence>
<dbReference type="EMBL" id="UYRU01047452">
    <property type="protein sequence ID" value="VDN09631.1"/>
    <property type="molecule type" value="Genomic_DNA"/>
</dbReference>
<keyword evidence="6 8" id="KW-0472">Membrane</keyword>
<evidence type="ECO:0000259" key="9">
    <source>
        <dbReference type="Pfam" id="PF01773"/>
    </source>
</evidence>
<dbReference type="PANTHER" id="PTHR10590">
    <property type="entry name" value="SODIUM/NUCLEOSIDE COTRANSPORTER"/>
    <property type="match status" value="1"/>
</dbReference>
<evidence type="ECO:0000313" key="13">
    <source>
        <dbReference type="Proteomes" id="UP000281553"/>
    </source>
</evidence>
<proteinExistence type="inferred from homology"/>
<dbReference type="InterPro" id="IPR008276">
    <property type="entry name" value="C_nuclsd_transpt"/>
</dbReference>
<evidence type="ECO:0000256" key="6">
    <source>
        <dbReference type="ARBA" id="ARBA00023136"/>
    </source>
</evidence>
<feature type="transmembrane region" description="Helical" evidence="8">
    <location>
        <begin position="234"/>
        <end position="257"/>
    </location>
</feature>
<feature type="domain" description="Concentrative nucleoside transporter N-terminal" evidence="9">
    <location>
        <begin position="268"/>
        <end position="339"/>
    </location>
</feature>
<dbReference type="Pfam" id="PF07670">
    <property type="entry name" value="Gate"/>
    <property type="match status" value="1"/>
</dbReference>
<keyword evidence="5 8" id="KW-1133">Transmembrane helix</keyword>
<keyword evidence="13" id="KW-1185">Reference proteome</keyword>
<dbReference type="GO" id="GO:0005886">
    <property type="term" value="C:plasma membrane"/>
    <property type="evidence" value="ECO:0007669"/>
    <property type="project" value="UniProtKB-SubCell"/>
</dbReference>
<feature type="transmembrane region" description="Helical" evidence="8">
    <location>
        <begin position="293"/>
        <end position="315"/>
    </location>
</feature>
<dbReference type="GO" id="GO:0005415">
    <property type="term" value="F:nucleoside:sodium symporter activity"/>
    <property type="evidence" value="ECO:0007669"/>
    <property type="project" value="TreeGrafter"/>
</dbReference>
<feature type="transmembrane region" description="Helical" evidence="8">
    <location>
        <begin position="156"/>
        <end position="174"/>
    </location>
</feature>
<feature type="transmembrane region" description="Helical" evidence="8">
    <location>
        <begin position="263"/>
        <end position="281"/>
    </location>
</feature>
<reference evidence="12 13" key="1">
    <citation type="submission" date="2018-11" db="EMBL/GenBank/DDBJ databases">
        <authorList>
            <consortium name="Pathogen Informatics"/>
        </authorList>
    </citation>
    <scope>NUCLEOTIDE SEQUENCE [LARGE SCALE GENOMIC DNA]</scope>
</reference>
<evidence type="ECO:0000256" key="3">
    <source>
        <dbReference type="ARBA" id="ARBA00022475"/>
    </source>
</evidence>
<name>A0A3P7LTU1_DIBLA</name>
<evidence type="ECO:0000256" key="7">
    <source>
        <dbReference type="SAM" id="MobiDB-lite"/>
    </source>
</evidence>